<dbReference type="PANTHER" id="PTHR43798">
    <property type="entry name" value="MONOACYLGLYCEROL LIPASE"/>
    <property type="match status" value="1"/>
</dbReference>
<dbReference type="OrthoDB" id="9791366at2"/>
<dbReference type="RefSeq" id="WP_062152300.1">
    <property type="nucleotide sequence ID" value="NZ_CP012373.2"/>
</dbReference>
<dbReference type="STRING" id="288004.AL038_09645"/>
<dbReference type="KEGG" id="blep:AL038_09645"/>
<dbReference type="Gene3D" id="3.40.50.1820">
    <property type="entry name" value="alpha/beta hydrolase"/>
    <property type="match status" value="1"/>
</dbReference>
<dbReference type="InterPro" id="IPR000073">
    <property type="entry name" value="AB_hydrolase_1"/>
</dbReference>
<evidence type="ECO:0000313" key="3">
    <source>
        <dbReference type="EMBL" id="AUI69804.1"/>
    </source>
</evidence>
<sequence>MQTQFVTCPHPQGTHRMAYHEWGDTQNPKVLVCVHGLTRNGRDFDEIAEKLSVHYRVLCPDVVGRGDSEWLTQPEHYTYPQYVMDMLCLLQTLEIKQVDWLGTSMGGLIGMFIASLPNSPIQHLILNDIGAFISKSALERIIQYLKIRPAHFDTLEAFETYIRTVHAPFGQLTDAQWRKLTLNSACPDTPSGYQFKYDVAIAKALQIMDKPVEDVDLWAYWQTVICPVLIIHGCHSDLLFTDTIMKMQEIHPQTKVVTIADAGHAPALMIDEQIMLIQNWLLA</sequence>
<evidence type="ECO:0000313" key="4">
    <source>
        <dbReference type="Proteomes" id="UP000234271"/>
    </source>
</evidence>
<organism evidence="3 4">
    <name type="scientific">Beggiatoa leptomitoformis</name>
    <dbReference type="NCBI Taxonomy" id="288004"/>
    <lineage>
        <taxon>Bacteria</taxon>
        <taxon>Pseudomonadati</taxon>
        <taxon>Pseudomonadota</taxon>
        <taxon>Gammaproteobacteria</taxon>
        <taxon>Thiotrichales</taxon>
        <taxon>Thiotrichaceae</taxon>
        <taxon>Beggiatoa</taxon>
    </lineage>
</organism>
<dbReference type="EMBL" id="CP018889">
    <property type="protein sequence ID" value="AUI69804.1"/>
    <property type="molecule type" value="Genomic_DNA"/>
</dbReference>
<dbReference type="PRINTS" id="PR00111">
    <property type="entry name" value="ABHYDROLASE"/>
</dbReference>
<name>A0A2N9YH51_9GAMM</name>
<reference evidence="4" key="1">
    <citation type="submission" date="2016-12" db="EMBL/GenBank/DDBJ databases">
        <title>Complete Genome Sequence of Beggiatoa leptomitiformis D-401.</title>
        <authorList>
            <person name="Fomenkov A."/>
            <person name="Vincze T."/>
            <person name="Grabovich M."/>
            <person name="Anton B.P."/>
            <person name="Dubinina G."/>
            <person name="Orlova M."/>
            <person name="Belousova E."/>
            <person name="Roberts R.J."/>
        </authorList>
    </citation>
    <scope>NUCLEOTIDE SEQUENCE [LARGE SCALE GENOMIC DNA]</scope>
    <source>
        <strain evidence="4">D-401</strain>
    </source>
</reference>
<feature type="domain" description="AB hydrolase-1" evidence="2">
    <location>
        <begin position="30"/>
        <end position="265"/>
    </location>
</feature>
<dbReference type="InterPro" id="IPR029058">
    <property type="entry name" value="AB_hydrolase_fold"/>
</dbReference>
<dbReference type="GO" id="GO:0016787">
    <property type="term" value="F:hydrolase activity"/>
    <property type="evidence" value="ECO:0007669"/>
    <property type="project" value="UniProtKB-KW"/>
</dbReference>
<dbReference type="Proteomes" id="UP000234271">
    <property type="component" value="Chromosome"/>
</dbReference>
<accession>A0A2N9YH51</accession>
<proteinExistence type="predicted"/>
<dbReference type="GO" id="GO:0016020">
    <property type="term" value="C:membrane"/>
    <property type="evidence" value="ECO:0007669"/>
    <property type="project" value="TreeGrafter"/>
</dbReference>
<dbReference type="InterPro" id="IPR050266">
    <property type="entry name" value="AB_hydrolase_sf"/>
</dbReference>
<dbReference type="AlphaFoldDB" id="A0A2N9YH51"/>
<protein>
    <submittedName>
        <fullName evidence="3">Alpha/beta fold hydrolase</fullName>
    </submittedName>
</protein>
<dbReference type="Pfam" id="PF00561">
    <property type="entry name" value="Abhydrolase_1"/>
    <property type="match status" value="1"/>
</dbReference>
<keyword evidence="1 3" id="KW-0378">Hydrolase</keyword>
<evidence type="ECO:0000259" key="2">
    <source>
        <dbReference type="Pfam" id="PF00561"/>
    </source>
</evidence>
<keyword evidence="4" id="KW-1185">Reference proteome</keyword>
<gene>
    <name evidence="3" type="ORF">BLE401_14625</name>
</gene>
<evidence type="ECO:0000256" key="1">
    <source>
        <dbReference type="ARBA" id="ARBA00022801"/>
    </source>
</evidence>
<dbReference type="PANTHER" id="PTHR43798:SF31">
    <property type="entry name" value="AB HYDROLASE SUPERFAMILY PROTEIN YCLE"/>
    <property type="match status" value="1"/>
</dbReference>
<dbReference type="SUPFAM" id="SSF53474">
    <property type="entry name" value="alpha/beta-Hydrolases"/>
    <property type="match status" value="1"/>
</dbReference>